<feature type="compositionally biased region" description="Basic and acidic residues" evidence="1">
    <location>
        <begin position="322"/>
        <end position="344"/>
    </location>
</feature>
<comment type="caution">
    <text evidence="2">The sequence shown here is derived from an EMBL/GenBank/DDBJ whole genome shotgun (WGS) entry which is preliminary data.</text>
</comment>
<accession>A0A2H6K6W4</accession>
<keyword evidence="3" id="KW-1185">Reference proteome</keyword>
<organism evidence="2 3">
    <name type="scientific">Babesia ovata</name>
    <dbReference type="NCBI Taxonomy" id="189622"/>
    <lineage>
        <taxon>Eukaryota</taxon>
        <taxon>Sar</taxon>
        <taxon>Alveolata</taxon>
        <taxon>Apicomplexa</taxon>
        <taxon>Aconoidasida</taxon>
        <taxon>Piroplasmida</taxon>
        <taxon>Babesiidae</taxon>
        <taxon>Babesia</taxon>
    </lineage>
</organism>
<gene>
    <name evidence="2" type="ORF">BOVATA_002230</name>
</gene>
<feature type="region of interest" description="Disordered" evidence="1">
    <location>
        <begin position="397"/>
        <end position="428"/>
    </location>
</feature>
<feature type="region of interest" description="Disordered" evidence="1">
    <location>
        <begin position="316"/>
        <end position="344"/>
    </location>
</feature>
<dbReference type="GeneID" id="39872500"/>
<evidence type="ECO:0000313" key="2">
    <source>
        <dbReference type="EMBL" id="GBE58730.1"/>
    </source>
</evidence>
<dbReference type="AlphaFoldDB" id="A0A2H6K6W4"/>
<reference evidence="2 3" key="1">
    <citation type="journal article" date="2017" name="BMC Genomics">
        <title>Whole-genome assembly of Babesia ovata and comparative genomics between closely related pathogens.</title>
        <authorList>
            <person name="Yamagishi J."/>
            <person name="Asada M."/>
            <person name="Hakimi H."/>
            <person name="Tanaka T.Q."/>
            <person name="Sugimoto C."/>
            <person name="Kawazu S."/>
        </authorList>
    </citation>
    <scope>NUCLEOTIDE SEQUENCE [LARGE SCALE GENOMIC DNA]</scope>
    <source>
        <strain evidence="2 3">Miyake</strain>
    </source>
</reference>
<dbReference type="EMBL" id="BDSA01000001">
    <property type="protein sequence ID" value="GBE58730.1"/>
    <property type="molecule type" value="Genomic_DNA"/>
</dbReference>
<evidence type="ECO:0000313" key="3">
    <source>
        <dbReference type="Proteomes" id="UP000236319"/>
    </source>
</evidence>
<feature type="region of interest" description="Disordered" evidence="1">
    <location>
        <begin position="101"/>
        <end position="145"/>
    </location>
</feature>
<evidence type="ECO:0000256" key="1">
    <source>
        <dbReference type="SAM" id="MobiDB-lite"/>
    </source>
</evidence>
<dbReference type="RefSeq" id="XP_028864973.1">
    <property type="nucleotide sequence ID" value="XM_029009140.1"/>
</dbReference>
<feature type="compositionally biased region" description="Basic and acidic residues" evidence="1">
    <location>
        <begin position="413"/>
        <end position="423"/>
    </location>
</feature>
<dbReference type="OrthoDB" id="10623367at2759"/>
<feature type="compositionally biased region" description="Polar residues" evidence="1">
    <location>
        <begin position="397"/>
        <end position="412"/>
    </location>
</feature>
<feature type="region of interest" description="Disordered" evidence="1">
    <location>
        <begin position="214"/>
        <end position="238"/>
    </location>
</feature>
<sequence>MSSGSKCILVGKGPPTSVKQLAALKTATIYGDTSSTTSVAKPIVKIGKAGKSGPPLITVGLGAPKAVVAHAKPKTPAPPVRITVGKCPPALSKALSTRLITRDEKSTDQNVGAGAAPPVPRKDAKVELGAPGSVSSQGSQLPKCRPQMKNRFDNIVSEIMLDLASSDSFTAYLDNTETERKTGDSSANANLSTGSLASGAVKSAVSHVIVESATKQQQVVAPTAPSEQHSKSGHTGAEIRERTATNAATAEIELLRAASKSMFDRSNLMPPPKAKQVMTAKKPAGITTKIAFKGTSGTAAADSTEIDTHPAVKSPLKAPIQSRKDVPEAGREAKATPGADKTKKLEWTPENKINILTRAANRVRMISRVMQKQDDQFDLPTEAYGYAMNRSISNASDQSLFRSPGHSGSISSAKDESANRKGDAGSAGYRYHGISRRAGLKLGAIANRYNRTSEALKQLEVKDIGTVREAHFLQPTKTVSALWSRHGNVAVARRDDAEHKEENFPVLCAVFAKRKAGAT</sequence>
<proteinExistence type="predicted"/>
<name>A0A2H6K6W4_9APIC</name>
<dbReference type="Proteomes" id="UP000236319">
    <property type="component" value="Unassembled WGS sequence"/>
</dbReference>
<protein>
    <submittedName>
        <fullName evidence="2">Uncharacterized protein</fullName>
    </submittedName>
</protein>
<dbReference type="VEuPathDB" id="PiroplasmaDB:BOVATA_002230"/>